<keyword evidence="3" id="KW-1185">Reference proteome</keyword>
<evidence type="ECO:0000256" key="1">
    <source>
        <dbReference type="SAM" id="MobiDB-lite"/>
    </source>
</evidence>
<reference evidence="2 3" key="1">
    <citation type="submission" date="2017-10" db="EMBL/GenBank/DDBJ databases">
        <authorList>
            <person name="Banno H."/>
            <person name="Chua N.-H."/>
        </authorList>
    </citation>
    <scope>NUCLEOTIDE SEQUENCE [LARGE SCALE GENOMIC DNA]</scope>
    <source>
        <strain evidence="2 3">YW11</strain>
    </source>
</reference>
<proteinExistence type="predicted"/>
<dbReference type="PROSITE" id="PS51257">
    <property type="entry name" value="PROKAR_LIPOPROTEIN"/>
    <property type="match status" value="1"/>
</dbReference>
<evidence type="ECO:0000313" key="3">
    <source>
        <dbReference type="Proteomes" id="UP000223527"/>
    </source>
</evidence>
<protein>
    <recommendedName>
        <fullName evidence="4">Lipoprotein</fullName>
    </recommendedName>
</protein>
<dbReference type="AlphaFoldDB" id="A0A2C6Y2E2"/>
<dbReference type="Proteomes" id="UP000223527">
    <property type="component" value="Unassembled WGS sequence"/>
</dbReference>
<accession>A0A2C6Y2E2</accession>
<organism evidence="2 3">
    <name type="scientific">Teichococcus rhizosphaerae</name>
    <dbReference type="NCBI Taxonomy" id="1335062"/>
    <lineage>
        <taxon>Bacteria</taxon>
        <taxon>Pseudomonadati</taxon>
        <taxon>Pseudomonadota</taxon>
        <taxon>Alphaproteobacteria</taxon>
        <taxon>Acetobacterales</taxon>
        <taxon>Roseomonadaceae</taxon>
        <taxon>Roseomonas</taxon>
    </lineage>
</organism>
<evidence type="ECO:0008006" key="4">
    <source>
        <dbReference type="Google" id="ProtNLM"/>
    </source>
</evidence>
<name>A0A2C6Y2E2_9PROT</name>
<feature type="compositionally biased region" description="Pro residues" evidence="1">
    <location>
        <begin position="306"/>
        <end position="319"/>
    </location>
</feature>
<dbReference type="OrthoDB" id="8448536at2"/>
<evidence type="ECO:0000313" key="2">
    <source>
        <dbReference type="EMBL" id="PHK94962.1"/>
    </source>
</evidence>
<comment type="caution">
    <text evidence="2">The sequence shown here is derived from an EMBL/GenBank/DDBJ whole genome shotgun (WGS) entry which is preliminary data.</text>
</comment>
<gene>
    <name evidence="2" type="ORF">CR162_11050</name>
</gene>
<sequence length="328" mass="34407">MRCSDRGRPGAAFRWLPFLLLPLLFLAACADLRPYRGNPGGEARRLALPPAYRIAVPTPTGALLTDAGAERFAGALAEALRGAEVPASANPAQPLDWPLVVTARREGGRVLPRYELFDADGASLGATEGKPAPLRGWGMEEEAVFREVATRDAPGVAALLEAVEASRKASDPAALAGRGPLRVRLAGVTGAPGDGNKSLRDRLGEFLTRLGYLPQDGAEGATYAVHAEVQAVPAPDNKQRIELQWIVSRRDGYELGRVVQINEVPRGSLNGLWGDVAYVAAEQAASGIREVLQNAAQPELDVAAPPAAPSAPAPAPTPAPARAEAPAR</sequence>
<feature type="region of interest" description="Disordered" evidence="1">
    <location>
        <begin position="299"/>
        <end position="328"/>
    </location>
</feature>
<dbReference type="EMBL" id="PDNU01000017">
    <property type="protein sequence ID" value="PHK94962.1"/>
    <property type="molecule type" value="Genomic_DNA"/>
</dbReference>
<dbReference type="RefSeq" id="WP_099095608.1">
    <property type="nucleotide sequence ID" value="NZ_PDNU01000017.1"/>
</dbReference>